<dbReference type="InterPro" id="IPR009061">
    <property type="entry name" value="DNA-bd_dom_put_sf"/>
</dbReference>
<protein>
    <submittedName>
        <fullName evidence="2">Helix-turn-helix domain-containing protein</fullName>
    </submittedName>
</protein>
<name>A0A7M1AYG0_9BACT</name>
<feature type="domain" description="Helix-turn-helix" evidence="1">
    <location>
        <begin position="5"/>
        <end position="55"/>
    </location>
</feature>
<dbReference type="Gene3D" id="1.10.1660.10">
    <property type="match status" value="1"/>
</dbReference>
<keyword evidence="3" id="KW-1185">Reference proteome</keyword>
<evidence type="ECO:0000313" key="3">
    <source>
        <dbReference type="Proteomes" id="UP000593719"/>
    </source>
</evidence>
<reference evidence="2 3" key="1">
    <citation type="submission" date="2019-06" db="EMBL/GenBank/DDBJ databases">
        <title>Sulfurimonas gotlandica sp. nov., a chemoautotrophic and psychrotolerant epsilonproteobacterium isolated from a pelagic redoxcline, and an emended description of the genus Sulfurimonas.</title>
        <authorList>
            <person name="Wang S."/>
            <person name="Jiang L."/>
            <person name="Shao Z."/>
        </authorList>
    </citation>
    <scope>NUCLEOTIDE SEQUENCE [LARGE SCALE GENOMIC DNA]</scope>
    <source>
        <strain evidence="2 3">S2-6</strain>
    </source>
</reference>
<dbReference type="InterPro" id="IPR041657">
    <property type="entry name" value="HTH_17"/>
</dbReference>
<proteinExistence type="predicted"/>
<accession>A0A7M1AYG0</accession>
<organism evidence="2 3">
    <name type="scientific">Sulfurimonas sediminis</name>
    <dbReference type="NCBI Taxonomy" id="2590020"/>
    <lineage>
        <taxon>Bacteria</taxon>
        <taxon>Pseudomonadati</taxon>
        <taxon>Campylobacterota</taxon>
        <taxon>Epsilonproteobacteria</taxon>
        <taxon>Campylobacterales</taxon>
        <taxon>Sulfurimonadaceae</taxon>
        <taxon>Sulfurimonas</taxon>
    </lineage>
</organism>
<dbReference type="Proteomes" id="UP000593719">
    <property type="component" value="Chromosome"/>
</dbReference>
<sequence length="60" mass="6876">MEKRYYRAKEIAVYLGVTITTVWNYSSKGLLTPIKLTSNTTVFDIEEVEKFIESKTAKVA</sequence>
<dbReference type="SUPFAM" id="SSF46955">
    <property type="entry name" value="Putative DNA-binding domain"/>
    <property type="match status" value="1"/>
</dbReference>
<gene>
    <name evidence="2" type="ORF">FJR45_00325</name>
</gene>
<dbReference type="RefSeq" id="WP_193150842.1">
    <property type="nucleotide sequence ID" value="NZ_CP041235.1"/>
</dbReference>
<dbReference type="KEGG" id="ssei:FJR45_00325"/>
<evidence type="ECO:0000313" key="2">
    <source>
        <dbReference type="EMBL" id="QOP42481.1"/>
    </source>
</evidence>
<dbReference type="AlphaFoldDB" id="A0A7M1AYG0"/>
<dbReference type="EMBL" id="CP041235">
    <property type="protein sequence ID" value="QOP42481.1"/>
    <property type="molecule type" value="Genomic_DNA"/>
</dbReference>
<dbReference type="Pfam" id="PF12728">
    <property type="entry name" value="HTH_17"/>
    <property type="match status" value="1"/>
</dbReference>
<evidence type="ECO:0000259" key="1">
    <source>
        <dbReference type="Pfam" id="PF12728"/>
    </source>
</evidence>